<dbReference type="Pfam" id="PF04717">
    <property type="entry name" value="Phage_base_V"/>
    <property type="match status" value="1"/>
</dbReference>
<feature type="domain" description="DUF2345" evidence="3">
    <location>
        <begin position="615"/>
        <end position="762"/>
    </location>
</feature>
<dbReference type="Gene3D" id="3.55.50.10">
    <property type="entry name" value="Baseplate protein-like domains"/>
    <property type="match status" value="1"/>
</dbReference>
<evidence type="ECO:0000259" key="2">
    <source>
        <dbReference type="Pfam" id="PF04717"/>
    </source>
</evidence>
<organism evidence="5 6">
    <name type="scientific">Achromobacter animicus</name>
    <dbReference type="NCBI Taxonomy" id="1389935"/>
    <lineage>
        <taxon>Bacteria</taxon>
        <taxon>Pseudomonadati</taxon>
        <taxon>Pseudomonadota</taxon>
        <taxon>Betaproteobacteria</taxon>
        <taxon>Burkholderiales</taxon>
        <taxon>Alcaligenaceae</taxon>
        <taxon>Achromobacter</taxon>
    </lineage>
</organism>
<feature type="domain" description="Gp5/Type VI secretion system Vgr protein OB-fold" evidence="2">
    <location>
        <begin position="390"/>
        <end position="457"/>
    </location>
</feature>
<dbReference type="RefSeq" id="WP_175124380.1">
    <property type="nucleotide sequence ID" value="NZ_CADIJM010000007.1"/>
</dbReference>
<dbReference type="SUPFAM" id="SSF69255">
    <property type="entry name" value="gp5 N-terminal domain-like"/>
    <property type="match status" value="1"/>
</dbReference>
<dbReference type="SUPFAM" id="SSF69279">
    <property type="entry name" value="Phage tail proteins"/>
    <property type="match status" value="2"/>
</dbReference>
<dbReference type="SUPFAM" id="SSF69349">
    <property type="entry name" value="Phage fibre proteins"/>
    <property type="match status" value="1"/>
</dbReference>
<reference evidence="5 6" key="1">
    <citation type="submission" date="2020-04" db="EMBL/GenBank/DDBJ databases">
        <authorList>
            <person name="De Canck E."/>
        </authorList>
    </citation>
    <scope>NUCLEOTIDE SEQUENCE [LARGE SCALE GENOMIC DNA]</scope>
    <source>
        <strain evidence="5 6">LMG 26690</strain>
    </source>
</reference>
<dbReference type="InterPro" id="IPR018769">
    <property type="entry name" value="VgrG2_DUF2345"/>
</dbReference>
<dbReference type="EMBL" id="CADIJM010000007">
    <property type="protein sequence ID" value="CAB3717546.1"/>
    <property type="molecule type" value="Genomic_DNA"/>
</dbReference>
<evidence type="ECO:0000313" key="6">
    <source>
        <dbReference type="Proteomes" id="UP000494214"/>
    </source>
</evidence>
<dbReference type="NCBIfam" id="TIGR03361">
    <property type="entry name" value="VI_Rhs_Vgr"/>
    <property type="match status" value="1"/>
</dbReference>
<dbReference type="Gene3D" id="4.10.220.110">
    <property type="match status" value="1"/>
</dbReference>
<accession>A0A6S7AFT8</accession>
<dbReference type="Pfam" id="PF13296">
    <property type="entry name" value="T6SS_Vgr"/>
    <property type="match status" value="1"/>
</dbReference>
<dbReference type="PANTHER" id="PTHR32305">
    <property type="match status" value="1"/>
</dbReference>
<dbReference type="PANTHER" id="PTHR32305:SF11">
    <property type="entry name" value="TYPE VI SECRETION SYSTEM SPIKE PROTEIN VGRG3"/>
    <property type="match status" value="1"/>
</dbReference>
<name>A0A6S7AFT8_9BURK</name>
<dbReference type="InterPro" id="IPR050708">
    <property type="entry name" value="T6SS_VgrG/RHS"/>
</dbReference>
<evidence type="ECO:0000256" key="1">
    <source>
        <dbReference type="ARBA" id="ARBA00005558"/>
    </source>
</evidence>
<dbReference type="Pfam" id="PF05954">
    <property type="entry name" value="Phage_GPD"/>
    <property type="match status" value="1"/>
</dbReference>
<proteinExistence type="inferred from homology"/>
<feature type="domain" description="Putative type VI secretion system Rhs element associated Vgr" evidence="4">
    <location>
        <begin position="479"/>
        <end position="585"/>
    </location>
</feature>
<dbReference type="InterPro" id="IPR028244">
    <property type="entry name" value="T6SS_Rhs_Vgr_dom"/>
</dbReference>
<dbReference type="Gene3D" id="2.40.50.230">
    <property type="entry name" value="Gp5 N-terminal domain"/>
    <property type="match status" value="1"/>
</dbReference>
<evidence type="ECO:0000313" key="5">
    <source>
        <dbReference type="EMBL" id="CAB3717546.1"/>
    </source>
</evidence>
<dbReference type="InterPro" id="IPR017847">
    <property type="entry name" value="T6SS_RhsGE_Vgr_subset"/>
</dbReference>
<dbReference type="NCBIfam" id="TIGR01646">
    <property type="entry name" value="vgr_GE"/>
    <property type="match status" value="1"/>
</dbReference>
<keyword evidence="6" id="KW-1185">Reference proteome</keyword>
<dbReference type="Proteomes" id="UP000494214">
    <property type="component" value="Unassembled WGS sequence"/>
</dbReference>
<dbReference type="Gene3D" id="2.30.110.50">
    <property type="match status" value="1"/>
</dbReference>
<dbReference type="AlphaFoldDB" id="A0A6S7AFT8"/>
<dbReference type="InterPro" id="IPR006531">
    <property type="entry name" value="Gp5/Vgr_OB"/>
</dbReference>
<dbReference type="InterPro" id="IPR037026">
    <property type="entry name" value="Vgr_OB-fold_dom_sf"/>
</dbReference>
<gene>
    <name evidence="5" type="ORF">LMG26690_03630</name>
</gene>
<sequence length="859" mass="95071">MPTQSHLRFTFEIIGGETRNDFEVVEFELREGLSETFRLVVELTSANHEIDFGSVLDRPGRLTFWHGDTPVRYVHGAVSSFVQRDTGFRRTRYSAIVEPRLARLKLSSDGRIFQSLSVPQIAEAVLKAHGLTLDYEQRNTTEHQTREYCVQAGDTDYHFVERIMREEGFFYSFRHSAEGHQLIHSDRLFIHGRVGDEPVQYNPTPGGDQAQPALRRFAYTENVRTARQTQRDYTFHNPRYTHQHSRDGRELDHQGRRYERYDYPARAKFDEAGKPFAENRLRGHRHDARIALVEGDDPRLQPGISFTLAGHPRDDMNRGWRPVRIVHRGTQHTSQGEDSADAQRGTHYHYKAELVPDDAEWRAEPLPRPRIDGPQNAVVVGPPNEEIYTDEFARVKVHFPWDRLDNQDERSSCWIRVSQNIAGATWGHMAIPRVGQEVIVQFLDGDPDQPIITGRAYNRLQLPPYELPKFKELATVKSKEHKGNRASELRLDDTTSQISAALMNDHGASHLHLGYLTHPRPRGGKPRGEGFELRTDLQGALRAARGLLLTTDEQPDAQGCHLARARLVQCLESALELARTLGEYAGQHQNLRHDAGPQATLSSAVRDLGHGANDESGGNGGQPLIGLSSPAGIAAATPRSITLAAGQHLDTVAEQNQHVTAGQSIVMNAGQGISQFTHSGDLRHIAHQGQVSVQAQQASIHLQADKSVVVSASNEHVLVTADKHITLLCQGAYIRMQGGDIEYGCPGAMTFKAGSYNWMGAASEAGSLPQFDVGSTQRRFVLTLPDGERPAAGYPYRITLSNGDVIDGVTDAEGGTDRVEMGAMHIASFALLPRNGSGALSSLSSEAAMQAAADKATQG</sequence>
<evidence type="ECO:0008006" key="7">
    <source>
        <dbReference type="Google" id="ProtNLM"/>
    </source>
</evidence>
<evidence type="ECO:0000259" key="3">
    <source>
        <dbReference type="Pfam" id="PF10106"/>
    </source>
</evidence>
<dbReference type="InterPro" id="IPR006533">
    <property type="entry name" value="T6SS_Vgr_RhsGE"/>
</dbReference>
<protein>
    <recommendedName>
        <fullName evidence="7">Actin cross-linking toxin VgrG1</fullName>
    </recommendedName>
</protein>
<comment type="similarity">
    <text evidence="1">Belongs to the VgrG protein family.</text>
</comment>
<evidence type="ECO:0000259" key="4">
    <source>
        <dbReference type="Pfam" id="PF13296"/>
    </source>
</evidence>
<dbReference type="Pfam" id="PF10106">
    <property type="entry name" value="DUF2345"/>
    <property type="match status" value="1"/>
</dbReference>